<sequence length="115" mass="13119">MSKNSISTNQELHQGDYLLSNNGNYKAIFQDDSNFVIYQWAHKWDTNTSGSGGYRVIMQEDGNLVIYTSSDKPVWGSDTHGDQNPRMRLALTDEGQLVVTRNGQIIWTRRNKPEP</sequence>
<proteinExistence type="predicted"/>
<dbReference type="SMART" id="SM00108">
    <property type="entry name" value="B_lectin"/>
    <property type="match status" value="1"/>
</dbReference>
<dbReference type="PROSITE" id="PS50927">
    <property type="entry name" value="BULB_LECTIN"/>
    <property type="match status" value="1"/>
</dbReference>
<dbReference type="InterPro" id="IPR001480">
    <property type="entry name" value="Bulb-type_lectin_dom"/>
</dbReference>
<reference evidence="2" key="3">
    <citation type="submission" date="2025-09" db="UniProtKB">
        <authorList>
            <consortium name="Ensembl"/>
        </authorList>
    </citation>
    <scope>IDENTIFICATION</scope>
</reference>
<evidence type="ECO:0000259" key="1">
    <source>
        <dbReference type="PROSITE" id="PS50927"/>
    </source>
</evidence>
<accession>A0A667WG96</accession>
<dbReference type="InterPro" id="IPR036426">
    <property type="entry name" value="Bulb-type_lectin_dom_sf"/>
</dbReference>
<evidence type="ECO:0000313" key="2">
    <source>
        <dbReference type="Ensembl" id="ENSMMDP00005000428.1"/>
    </source>
</evidence>
<dbReference type="SUPFAM" id="SSF51110">
    <property type="entry name" value="alpha-D-mannose-specific plant lectins"/>
    <property type="match status" value="1"/>
</dbReference>
<dbReference type="Ensembl" id="ENSMMDT00005000438.1">
    <property type="protein sequence ID" value="ENSMMDP00005000428.1"/>
    <property type="gene ID" value="ENSMMDG00005000289.1"/>
</dbReference>
<organism evidence="2 3">
    <name type="scientific">Myripristis murdjan</name>
    <name type="common">pinecone soldierfish</name>
    <dbReference type="NCBI Taxonomy" id="586833"/>
    <lineage>
        <taxon>Eukaryota</taxon>
        <taxon>Metazoa</taxon>
        <taxon>Chordata</taxon>
        <taxon>Craniata</taxon>
        <taxon>Vertebrata</taxon>
        <taxon>Euteleostomi</taxon>
        <taxon>Actinopterygii</taxon>
        <taxon>Neopterygii</taxon>
        <taxon>Teleostei</taxon>
        <taxon>Neoteleostei</taxon>
        <taxon>Acanthomorphata</taxon>
        <taxon>Holocentriformes</taxon>
        <taxon>Holocentridae</taxon>
        <taxon>Myripristis</taxon>
    </lineage>
</organism>
<feature type="domain" description="Bulb-type lectin" evidence="1">
    <location>
        <begin position="3"/>
        <end position="112"/>
    </location>
</feature>
<dbReference type="Proteomes" id="UP000472263">
    <property type="component" value="Chromosome 7"/>
</dbReference>
<keyword evidence="3" id="KW-1185">Reference proteome</keyword>
<evidence type="ECO:0000313" key="3">
    <source>
        <dbReference type="Proteomes" id="UP000472263"/>
    </source>
</evidence>
<dbReference type="GeneTree" id="ENSGT00390000004989"/>
<dbReference type="Gene3D" id="2.90.10.10">
    <property type="entry name" value="Bulb-type lectin domain"/>
    <property type="match status" value="2"/>
</dbReference>
<gene>
    <name evidence="2" type="primary">LOC115361646</name>
</gene>
<name>A0A667WG96_9TELE</name>
<reference evidence="2" key="1">
    <citation type="submission" date="2019-06" db="EMBL/GenBank/DDBJ databases">
        <authorList>
            <consortium name="Wellcome Sanger Institute Data Sharing"/>
        </authorList>
    </citation>
    <scope>NUCLEOTIDE SEQUENCE [LARGE SCALE GENOMIC DNA]</scope>
</reference>
<dbReference type="InParanoid" id="A0A667WG96"/>
<reference evidence="2" key="2">
    <citation type="submission" date="2025-08" db="UniProtKB">
        <authorList>
            <consortium name="Ensembl"/>
        </authorList>
    </citation>
    <scope>IDENTIFICATION</scope>
</reference>
<protein>
    <recommendedName>
        <fullName evidence="1">Bulb-type lectin domain-containing protein</fullName>
    </recommendedName>
</protein>
<dbReference type="AlphaFoldDB" id="A0A667WG96"/>